<dbReference type="InterPro" id="IPR042099">
    <property type="entry name" value="ANL_N_sf"/>
</dbReference>
<evidence type="ECO:0000256" key="5">
    <source>
        <dbReference type="ARBA" id="ARBA00026121"/>
    </source>
</evidence>
<evidence type="ECO:0000313" key="11">
    <source>
        <dbReference type="Proteomes" id="UP001060414"/>
    </source>
</evidence>
<evidence type="ECO:0000256" key="7">
    <source>
        <dbReference type="ARBA" id="ARBA00042773"/>
    </source>
</evidence>
<keyword evidence="3 10" id="KW-0436">Ligase</keyword>
<dbReference type="InterPro" id="IPR045851">
    <property type="entry name" value="AMP-bd_C_sf"/>
</dbReference>
<dbReference type="PROSITE" id="PS00455">
    <property type="entry name" value="AMP_BINDING"/>
    <property type="match status" value="1"/>
</dbReference>
<dbReference type="InterPro" id="IPR000873">
    <property type="entry name" value="AMP-dep_synth/lig_dom"/>
</dbReference>
<keyword evidence="4" id="KW-0472">Membrane</keyword>
<dbReference type="InterPro" id="IPR025110">
    <property type="entry name" value="AMP-bd_C"/>
</dbReference>
<dbReference type="CDD" id="cd04433">
    <property type="entry name" value="AFD_class_I"/>
    <property type="match status" value="1"/>
</dbReference>
<dbReference type="GO" id="GO:0016874">
    <property type="term" value="F:ligase activity"/>
    <property type="evidence" value="ECO:0007669"/>
    <property type="project" value="UniProtKB-KW"/>
</dbReference>
<evidence type="ECO:0000259" key="9">
    <source>
        <dbReference type="Pfam" id="PF13193"/>
    </source>
</evidence>
<dbReference type="RefSeq" id="WP_260749898.1">
    <property type="nucleotide sequence ID" value="NZ_CP092109.1"/>
</dbReference>
<dbReference type="InterPro" id="IPR020845">
    <property type="entry name" value="AMP-binding_CS"/>
</dbReference>
<accession>A0ABY5ZQW6</accession>
<reference evidence="10" key="1">
    <citation type="journal article" date="2022" name="Environ. Microbiol.">
        <title>Geoalkalibacter halelectricus SAP #1 sp. nov. possessing extracellular electron transfer and mineral#reducing capabilities from a haloalkaline environment.</title>
        <authorList>
            <person name="Yadav S."/>
            <person name="Singh R."/>
            <person name="Sundharam S.S."/>
            <person name="Chaudhary S."/>
            <person name="Krishnamurthi S."/>
            <person name="Patil S.A."/>
        </authorList>
    </citation>
    <scope>NUCLEOTIDE SEQUENCE</scope>
    <source>
        <strain evidence="10">SAP-1</strain>
    </source>
</reference>
<sequence length="421" mass="46010">MYASPPDNSLNLLDVLGALPQKRPLLHTGNESLSIADVVARALALRAAHADGGDNVRVLYGLAPLDLLVQLVAWDGFCRRLVLLPSSLAPHIAMQLSAELPPNPDTASTQWLLATSGTTGLPKLIVHTLASLSRSLKRDPQAGGNYRWGLVYDPCRFAGLQVVLQGFFSGSELVLTSPENFDEQVDTLVANDINALSATPTLWRKFVMDGRLSKCPLRQLTLGGEIVDQKLLDHLRRNFPAARITHIYASTEAGVGFAVTDGRAGFPLAFVTEGIGCTKLRIDDRGHLWLRPPMSPTIDQEGYIDTGDRVEVRGDRVYFLGRYNGVINVGGNKVHPERVEEVLRELPQILEVRVSGKKNPLIGELVVADVVPRGAPGDETLRRDILSHCRRHLEPWQVPAMVRFVPQIGILPAGKLNRTGA</sequence>
<dbReference type="InterPro" id="IPR050237">
    <property type="entry name" value="ATP-dep_AMP-bd_enzyme"/>
</dbReference>
<feature type="domain" description="AMP-dependent synthetase/ligase" evidence="8">
    <location>
        <begin position="101"/>
        <end position="263"/>
    </location>
</feature>
<comment type="subcellular location">
    <subcellularLocation>
        <location evidence="1">Membrane</location>
        <topology evidence="1">Peripheral membrane protein</topology>
    </subcellularLocation>
</comment>
<evidence type="ECO:0000256" key="4">
    <source>
        <dbReference type="ARBA" id="ARBA00023136"/>
    </source>
</evidence>
<gene>
    <name evidence="10" type="ORF">L9S41_09025</name>
</gene>
<dbReference type="Gene3D" id="3.40.50.12780">
    <property type="entry name" value="N-terminal domain of ligase-like"/>
    <property type="match status" value="1"/>
</dbReference>
<organism evidence="10 11">
    <name type="scientific">Geoalkalibacter halelectricus</name>
    <dbReference type="NCBI Taxonomy" id="2847045"/>
    <lineage>
        <taxon>Bacteria</taxon>
        <taxon>Pseudomonadati</taxon>
        <taxon>Thermodesulfobacteriota</taxon>
        <taxon>Desulfuromonadia</taxon>
        <taxon>Desulfuromonadales</taxon>
        <taxon>Geoalkalibacteraceae</taxon>
        <taxon>Geoalkalibacter</taxon>
    </lineage>
</organism>
<dbReference type="Pfam" id="PF00501">
    <property type="entry name" value="AMP-binding"/>
    <property type="match status" value="1"/>
</dbReference>
<dbReference type="Gene3D" id="3.30.300.30">
    <property type="match status" value="1"/>
</dbReference>
<dbReference type="EMBL" id="CP092109">
    <property type="protein sequence ID" value="UWZ81523.1"/>
    <property type="molecule type" value="Genomic_DNA"/>
</dbReference>
<evidence type="ECO:0000256" key="1">
    <source>
        <dbReference type="ARBA" id="ARBA00004170"/>
    </source>
</evidence>
<dbReference type="Pfam" id="PF13193">
    <property type="entry name" value="AMP-binding_C"/>
    <property type="match status" value="1"/>
</dbReference>
<evidence type="ECO:0000259" key="8">
    <source>
        <dbReference type="Pfam" id="PF00501"/>
    </source>
</evidence>
<dbReference type="SUPFAM" id="SSF56801">
    <property type="entry name" value="Acetyl-CoA synthetase-like"/>
    <property type="match status" value="1"/>
</dbReference>
<dbReference type="EC" id="6.2.1.3" evidence="5"/>
<protein>
    <recommendedName>
        <fullName evidence="6">Long-chain-fatty-acid--CoA ligase</fullName>
        <ecNumber evidence="5">6.2.1.3</ecNumber>
    </recommendedName>
    <alternativeName>
        <fullName evidence="7">Long-chain acyl-CoA synthetase</fullName>
    </alternativeName>
</protein>
<keyword evidence="11" id="KW-1185">Reference proteome</keyword>
<feature type="domain" description="AMP-binding enzyme C-terminal" evidence="9">
    <location>
        <begin position="339"/>
        <end position="408"/>
    </location>
</feature>
<evidence type="ECO:0000256" key="6">
    <source>
        <dbReference type="ARBA" id="ARBA00039545"/>
    </source>
</evidence>
<evidence type="ECO:0000256" key="3">
    <source>
        <dbReference type="ARBA" id="ARBA00022598"/>
    </source>
</evidence>
<evidence type="ECO:0000313" key="10">
    <source>
        <dbReference type="EMBL" id="UWZ81523.1"/>
    </source>
</evidence>
<proteinExistence type="predicted"/>
<evidence type="ECO:0000256" key="2">
    <source>
        <dbReference type="ARBA" id="ARBA00005005"/>
    </source>
</evidence>
<name>A0ABY5ZQW6_9BACT</name>
<dbReference type="PANTHER" id="PTHR43767">
    <property type="entry name" value="LONG-CHAIN-FATTY-ACID--COA LIGASE"/>
    <property type="match status" value="1"/>
</dbReference>
<dbReference type="Proteomes" id="UP001060414">
    <property type="component" value="Chromosome"/>
</dbReference>
<comment type="pathway">
    <text evidence="2">Lipid metabolism; fatty acid beta-oxidation.</text>
</comment>
<dbReference type="PANTHER" id="PTHR43767:SF8">
    <property type="entry name" value="LONG-CHAIN-FATTY-ACID--COA LIGASE"/>
    <property type="match status" value="1"/>
</dbReference>